<evidence type="ECO:0000259" key="1">
    <source>
        <dbReference type="PROSITE" id="PS50404"/>
    </source>
</evidence>
<dbReference type="SUPFAM" id="SSF52833">
    <property type="entry name" value="Thioredoxin-like"/>
    <property type="match status" value="1"/>
</dbReference>
<protein>
    <submittedName>
        <fullName evidence="2">Glutathione S-transferase family protein</fullName>
    </submittedName>
</protein>
<accession>A0A437RF61</accession>
<sequence length="312" mass="32915">MNDELILHHYDGSPFSEKVRLMLGFKGLAWRSVKVPVILPKPDVVALTGGYRKTPFVQVGADVYCDTALIARLLENRAPAPRLFPPHLPLAPVFAQWADSTMFWTAAPYTLQPAGAAHRFAGAPPEVVKAFVADRAAMTTGMTRQTVADATVNLRAQLGALEAQLEGGGPYLFGDVSIADFSVAHCVWFVASGGPVVGEILAGFPALQRWFAGMQAFGHGQPEKLGSAEALAIAAAASAAGRHAPCAVQAGLGFEAGEAVTVAAIDYARDAVAGTLVGLNANEAVIRRTDERAGTVHVHFPRHGFQVKKEAA</sequence>
<dbReference type="SUPFAM" id="SSF47616">
    <property type="entry name" value="GST C-terminal domain-like"/>
    <property type="match status" value="1"/>
</dbReference>
<dbReference type="Pfam" id="PF13417">
    <property type="entry name" value="GST_N_3"/>
    <property type="match status" value="1"/>
</dbReference>
<reference evidence="2 3" key="1">
    <citation type="submission" date="2019-01" db="EMBL/GenBank/DDBJ databases">
        <authorList>
            <person name="Chen W.-M."/>
        </authorList>
    </citation>
    <scope>NUCLEOTIDE SEQUENCE [LARGE SCALE GENOMIC DNA]</scope>
    <source>
        <strain evidence="2 3">KYPY4</strain>
    </source>
</reference>
<feature type="domain" description="GST N-terminal" evidence="1">
    <location>
        <begin position="3"/>
        <end position="82"/>
    </location>
</feature>
<dbReference type="EMBL" id="SACR01000004">
    <property type="protein sequence ID" value="RVU45395.1"/>
    <property type="molecule type" value="Genomic_DNA"/>
</dbReference>
<dbReference type="InterPro" id="IPR004045">
    <property type="entry name" value="Glutathione_S-Trfase_N"/>
</dbReference>
<dbReference type="Proteomes" id="UP000285575">
    <property type="component" value="Unassembled WGS sequence"/>
</dbReference>
<dbReference type="OrthoDB" id="5791869at2"/>
<evidence type="ECO:0000313" key="2">
    <source>
        <dbReference type="EMBL" id="RVU45395.1"/>
    </source>
</evidence>
<keyword evidence="2" id="KW-0808">Transferase</keyword>
<dbReference type="CDD" id="cd00570">
    <property type="entry name" value="GST_N_family"/>
    <property type="match status" value="1"/>
</dbReference>
<name>A0A437RF61_9BURK</name>
<evidence type="ECO:0000313" key="3">
    <source>
        <dbReference type="Proteomes" id="UP000285575"/>
    </source>
</evidence>
<dbReference type="GO" id="GO:0016740">
    <property type="term" value="F:transferase activity"/>
    <property type="evidence" value="ECO:0007669"/>
    <property type="project" value="UniProtKB-KW"/>
</dbReference>
<comment type="caution">
    <text evidence="2">The sequence shown here is derived from an EMBL/GenBank/DDBJ whole genome shotgun (WGS) entry which is preliminary data.</text>
</comment>
<dbReference type="PROSITE" id="PS50404">
    <property type="entry name" value="GST_NTER"/>
    <property type="match status" value="1"/>
</dbReference>
<gene>
    <name evidence="2" type="ORF">EOE66_14820</name>
</gene>
<organism evidence="2 3">
    <name type="scientific">Rubrivivax rivuli</name>
    <dbReference type="NCBI Taxonomy" id="1862385"/>
    <lineage>
        <taxon>Bacteria</taxon>
        <taxon>Pseudomonadati</taxon>
        <taxon>Pseudomonadota</taxon>
        <taxon>Betaproteobacteria</taxon>
        <taxon>Burkholderiales</taxon>
        <taxon>Sphaerotilaceae</taxon>
        <taxon>Rubrivivax</taxon>
    </lineage>
</organism>
<dbReference type="AlphaFoldDB" id="A0A437RF61"/>
<dbReference type="Gene3D" id="3.40.30.110">
    <property type="match status" value="2"/>
</dbReference>
<keyword evidence="3" id="KW-1185">Reference proteome</keyword>
<dbReference type="RefSeq" id="WP_128229493.1">
    <property type="nucleotide sequence ID" value="NZ_SACR01000004.1"/>
</dbReference>
<dbReference type="InterPro" id="IPR036249">
    <property type="entry name" value="Thioredoxin-like_sf"/>
</dbReference>
<dbReference type="Pfam" id="PF13410">
    <property type="entry name" value="GST_C_2"/>
    <property type="match status" value="1"/>
</dbReference>
<dbReference type="InterPro" id="IPR036282">
    <property type="entry name" value="Glutathione-S-Trfase_C_sf"/>
</dbReference>
<proteinExistence type="predicted"/>
<dbReference type="CDD" id="cd00299">
    <property type="entry name" value="GST_C_family"/>
    <property type="match status" value="1"/>
</dbReference>